<evidence type="ECO:0000313" key="1">
    <source>
        <dbReference type="EMBL" id="MEX6465974.1"/>
    </source>
</evidence>
<evidence type="ECO:0000313" key="2">
    <source>
        <dbReference type="Proteomes" id="UP001560293"/>
    </source>
</evidence>
<name>A0ABV3YLZ5_9ACTN</name>
<accession>A0ABV3YLZ5</accession>
<organism evidence="1 2">
    <name type="scientific">Dietzia cinnamea</name>
    <dbReference type="NCBI Taxonomy" id="321318"/>
    <lineage>
        <taxon>Bacteria</taxon>
        <taxon>Bacillati</taxon>
        <taxon>Actinomycetota</taxon>
        <taxon>Actinomycetes</taxon>
        <taxon>Mycobacteriales</taxon>
        <taxon>Dietziaceae</taxon>
        <taxon>Dietzia</taxon>
    </lineage>
</organism>
<dbReference type="SUPFAM" id="SSF53474">
    <property type="entry name" value="alpha/beta-Hydrolases"/>
    <property type="match status" value="1"/>
</dbReference>
<dbReference type="RefSeq" id="WP_369141731.1">
    <property type="nucleotide sequence ID" value="NZ_JBFTEZ010000003.1"/>
</dbReference>
<protein>
    <recommendedName>
        <fullName evidence="3">Alpha/beta hydrolase</fullName>
    </recommendedName>
</protein>
<dbReference type="InterPro" id="IPR029058">
    <property type="entry name" value="AB_hydrolase_fold"/>
</dbReference>
<gene>
    <name evidence="1" type="ORF">AB6N35_16815</name>
</gene>
<keyword evidence="2" id="KW-1185">Reference proteome</keyword>
<dbReference type="Gene3D" id="3.40.50.1820">
    <property type="entry name" value="alpha/beta hydrolase"/>
    <property type="match status" value="1"/>
</dbReference>
<comment type="caution">
    <text evidence="1">The sequence shown here is derived from an EMBL/GenBank/DDBJ whole genome shotgun (WGS) entry which is preliminary data.</text>
</comment>
<sequence>MSASAPITTSVSSRDGTRIGVMKFGRTPQAAPAPTLVFLPALGVPLGYYSGMLKHWSHTGRHIVAVEQRGMPLTPTSGIRHQRFGYSTIVRDDLPAVIDSLLPDFHN</sequence>
<reference evidence="2" key="1">
    <citation type="submission" date="2024-07" db="EMBL/GenBank/DDBJ databases">
        <title>Pseudomonas strain that inhibits Aeromonas fish pathogens.</title>
        <authorList>
            <person name="Wildschutte H."/>
        </authorList>
    </citation>
    <scope>NUCLEOTIDE SEQUENCE [LARGE SCALE GENOMIC DNA]</scope>
    <source>
        <strain evidence="2">n60</strain>
    </source>
</reference>
<proteinExistence type="predicted"/>
<dbReference type="Proteomes" id="UP001560293">
    <property type="component" value="Unassembled WGS sequence"/>
</dbReference>
<evidence type="ECO:0008006" key="3">
    <source>
        <dbReference type="Google" id="ProtNLM"/>
    </source>
</evidence>
<dbReference type="EMBL" id="JBFTEZ010000003">
    <property type="protein sequence ID" value="MEX6465974.1"/>
    <property type="molecule type" value="Genomic_DNA"/>
</dbReference>